<keyword evidence="3" id="KW-0378">Hydrolase</keyword>
<protein>
    <submittedName>
        <fullName evidence="3">NanoRNase/pAp phosphatase</fullName>
        <ecNumber evidence="3">3.1.-.-</ecNumber>
    </submittedName>
</protein>
<proteinExistence type="predicted"/>
<dbReference type="SUPFAM" id="SSF64182">
    <property type="entry name" value="DHH phosphoesterases"/>
    <property type="match status" value="1"/>
</dbReference>
<dbReference type="InterPro" id="IPR003156">
    <property type="entry name" value="DHHA1_dom"/>
</dbReference>
<dbReference type="InterPro" id="IPR051319">
    <property type="entry name" value="Oligoribo/pAp-PDE_c-di-AMP_PDE"/>
</dbReference>
<dbReference type="InterPro" id="IPR038763">
    <property type="entry name" value="DHH_sf"/>
</dbReference>
<dbReference type="Pfam" id="PF01368">
    <property type="entry name" value="DHH"/>
    <property type="match status" value="1"/>
</dbReference>
<dbReference type="RefSeq" id="WP_146395898.1">
    <property type="nucleotide sequence ID" value="NZ_SJPQ01000001.1"/>
</dbReference>
<dbReference type="PANTHER" id="PTHR47618:SF1">
    <property type="entry name" value="BIFUNCTIONAL OLIGORIBONUCLEASE AND PAP PHOSPHATASE NRNA"/>
    <property type="match status" value="1"/>
</dbReference>
<accession>A0A5C5ZQM9</accession>
<evidence type="ECO:0000259" key="1">
    <source>
        <dbReference type="Pfam" id="PF01368"/>
    </source>
</evidence>
<keyword evidence="4" id="KW-1185">Reference proteome</keyword>
<evidence type="ECO:0000259" key="2">
    <source>
        <dbReference type="Pfam" id="PF02272"/>
    </source>
</evidence>
<dbReference type="Gene3D" id="3.90.1640.10">
    <property type="entry name" value="inorganic pyrophosphatase (n-terminal core)"/>
    <property type="match status" value="1"/>
</dbReference>
<dbReference type="EC" id="3.1.-.-" evidence="3"/>
<reference evidence="3 4" key="1">
    <citation type="submission" date="2019-02" db="EMBL/GenBank/DDBJ databases">
        <title>Deep-cultivation of Planctomycetes and their phenomic and genomic characterization uncovers novel biology.</title>
        <authorList>
            <person name="Wiegand S."/>
            <person name="Jogler M."/>
            <person name="Boedeker C."/>
            <person name="Pinto D."/>
            <person name="Vollmers J."/>
            <person name="Rivas-Marin E."/>
            <person name="Kohn T."/>
            <person name="Peeters S.H."/>
            <person name="Heuer A."/>
            <person name="Rast P."/>
            <person name="Oberbeckmann S."/>
            <person name="Bunk B."/>
            <person name="Jeske O."/>
            <person name="Meyerdierks A."/>
            <person name="Storesund J.E."/>
            <person name="Kallscheuer N."/>
            <person name="Luecker S."/>
            <person name="Lage O.M."/>
            <person name="Pohl T."/>
            <person name="Merkel B.J."/>
            <person name="Hornburger P."/>
            <person name="Mueller R.-W."/>
            <person name="Bruemmer F."/>
            <person name="Labrenz M."/>
            <person name="Spormann A.M."/>
            <person name="Op Den Camp H."/>
            <person name="Overmann J."/>
            <person name="Amann R."/>
            <person name="Jetten M.S.M."/>
            <person name="Mascher T."/>
            <person name="Medema M.H."/>
            <person name="Devos D.P."/>
            <person name="Kaster A.-K."/>
            <person name="Ovreas L."/>
            <person name="Rohde M."/>
            <person name="Galperin M.Y."/>
            <person name="Jogler C."/>
        </authorList>
    </citation>
    <scope>NUCLEOTIDE SEQUENCE [LARGE SCALE GENOMIC DNA]</scope>
    <source>
        <strain evidence="3 4">Mal64</strain>
    </source>
</reference>
<dbReference type="Proteomes" id="UP000315440">
    <property type="component" value="Unassembled WGS sequence"/>
</dbReference>
<feature type="domain" description="DHHA1" evidence="2">
    <location>
        <begin position="240"/>
        <end position="324"/>
    </location>
</feature>
<sequence length="328" mass="34827">MPLDWTPLKELVASCDSFVLTSHMRPDCDAIGSEIGLALALETLGKRVRIVNGDTTPPHIAFIDPQTKVETLGQGVTPEEVHQADAHIVLDTSAWGQLGPMADVLRESGAKKLVIDHHLSGDDLGGAVIKDTTAEAVGRLVAEAIDALGVELTTEMAKPLFAAIATDTGWFRFSSVTAATYETVARLVEAGANPAETFSTLFDRNTIERVWLQGRVLQSIRTELDGRVAFGHATAEDFAETGAAPADTEDVVNRLLSISGVEVAVLLTWMPEDGKTKASLRSRSDFDVREVAEVFGGGGHAKAAGVRIPGPIPEAKAALLAELVSRMA</sequence>
<dbReference type="InterPro" id="IPR001667">
    <property type="entry name" value="DDH_dom"/>
</dbReference>
<dbReference type="OrthoDB" id="9803668at2"/>
<dbReference type="GO" id="GO:0016787">
    <property type="term" value="F:hydrolase activity"/>
    <property type="evidence" value="ECO:0007669"/>
    <property type="project" value="UniProtKB-KW"/>
</dbReference>
<evidence type="ECO:0000313" key="3">
    <source>
        <dbReference type="EMBL" id="TWT89862.1"/>
    </source>
</evidence>
<dbReference type="EMBL" id="SJPQ01000001">
    <property type="protein sequence ID" value="TWT89862.1"/>
    <property type="molecule type" value="Genomic_DNA"/>
</dbReference>
<organism evidence="3 4">
    <name type="scientific">Pseudobythopirellula maris</name>
    <dbReference type="NCBI Taxonomy" id="2527991"/>
    <lineage>
        <taxon>Bacteria</taxon>
        <taxon>Pseudomonadati</taxon>
        <taxon>Planctomycetota</taxon>
        <taxon>Planctomycetia</taxon>
        <taxon>Pirellulales</taxon>
        <taxon>Lacipirellulaceae</taxon>
        <taxon>Pseudobythopirellula</taxon>
    </lineage>
</organism>
<feature type="domain" description="DDH" evidence="1">
    <location>
        <begin position="19"/>
        <end position="164"/>
    </location>
</feature>
<dbReference type="AlphaFoldDB" id="A0A5C5ZQM9"/>
<dbReference type="PANTHER" id="PTHR47618">
    <property type="entry name" value="BIFUNCTIONAL OLIGORIBONUCLEASE AND PAP PHOSPHATASE NRNA"/>
    <property type="match status" value="1"/>
</dbReference>
<comment type="caution">
    <text evidence="3">The sequence shown here is derived from an EMBL/GenBank/DDBJ whole genome shotgun (WGS) entry which is preliminary data.</text>
</comment>
<gene>
    <name evidence="3" type="ORF">Mal64_02440</name>
</gene>
<dbReference type="GO" id="GO:0003676">
    <property type="term" value="F:nucleic acid binding"/>
    <property type="evidence" value="ECO:0007669"/>
    <property type="project" value="InterPro"/>
</dbReference>
<name>A0A5C5ZQM9_9BACT</name>
<evidence type="ECO:0000313" key="4">
    <source>
        <dbReference type="Proteomes" id="UP000315440"/>
    </source>
</evidence>
<dbReference type="Pfam" id="PF02272">
    <property type="entry name" value="DHHA1"/>
    <property type="match status" value="1"/>
</dbReference>
<dbReference type="Gene3D" id="3.10.310.30">
    <property type="match status" value="1"/>
</dbReference>